<name>Q6ZRW9_HUMAN</name>
<dbReference type="PeptideAtlas" id="Q6ZRW9"/>
<organism evidence="2">
    <name type="scientific">Homo sapiens</name>
    <name type="common">Human</name>
    <dbReference type="NCBI Taxonomy" id="9606"/>
    <lineage>
        <taxon>Eukaryota</taxon>
        <taxon>Metazoa</taxon>
        <taxon>Chordata</taxon>
        <taxon>Craniata</taxon>
        <taxon>Vertebrata</taxon>
        <taxon>Euteleostomi</taxon>
        <taxon>Mammalia</taxon>
        <taxon>Eutheria</taxon>
        <taxon>Euarchontoglires</taxon>
        <taxon>Primates</taxon>
        <taxon>Haplorrhini</taxon>
        <taxon>Catarrhini</taxon>
        <taxon>Hominidae</taxon>
        <taxon>Homo</taxon>
    </lineage>
</organism>
<feature type="region of interest" description="Disordered" evidence="1">
    <location>
        <begin position="150"/>
        <end position="171"/>
    </location>
</feature>
<dbReference type="GO" id="GO:0016887">
    <property type="term" value="F:ATP hydrolysis activity"/>
    <property type="evidence" value="ECO:0007669"/>
    <property type="project" value="InterPro"/>
</dbReference>
<proteinExistence type="evidence at transcript level"/>
<evidence type="ECO:0000313" key="2">
    <source>
        <dbReference type="EMBL" id="BAC87188.1"/>
    </source>
</evidence>
<evidence type="ECO:0000256" key="1">
    <source>
        <dbReference type="SAM" id="MobiDB-lite"/>
    </source>
</evidence>
<sequence>MQTPSQPLPTYDEVLLCTPATTFEEVALLLRRCLTLGSLGHKVYSLLFADQLSYEVARQAEELFHNLCTQQHREDYQLVMVCDGDWEHCYLPSAFSQHKVFVTPQAPLEAIQAYLAGHYRVPKQTLSAAAVFNDRLCVGIVASERAGVGKESGRVGRPRLPGTARGPSPLQQMKPVCRWRNRGSGRV</sequence>
<dbReference type="AlphaFoldDB" id="Q6ZRW9"/>
<dbReference type="EMBL" id="AK127914">
    <property type="protein sequence ID" value="BAC87188.1"/>
    <property type="molecule type" value="mRNA"/>
</dbReference>
<dbReference type="GO" id="GO:0004842">
    <property type="term" value="F:ubiquitin-protein transferase activity"/>
    <property type="evidence" value="ECO:0007669"/>
    <property type="project" value="InterPro"/>
</dbReference>
<dbReference type="InterPro" id="IPR031248">
    <property type="entry name" value="RNF213"/>
</dbReference>
<dbReference type="SMR" id="Q6ZRW9"/>
<reference evidence="2" key="1">
    <citation type="submission" date="2003-07" db="EMBL/GenBank/DDBJ databases">
        <title>NEDO human cDNA sequencing project.</title>
        <authorList>
            <person name="Ninomiya K."/>
            <person name="Wagatsuma M."/>
            <person name="Kanda K."/>
            <person name="Kondo H."/>
            <person name="Yokoi T."/>
            <person name="Kodaira H."/>
            <person name="Furuya T."/>
            <person name="Takahashi M."/>
            <person name="Kikkawa E."/>
            <person name="Omura Y."/>
            <person name="Abe K."/>
            <person name="Kamihara K."/>
            <person name="Katsuta N."/>
            <person name="Sato K."/>
            <person name="Tanikawa M."/>
            <person name="Yamazaki M."/>
            <person name="Sugiyama T."/>
            <person name="Irie R."/>
            <person name="Otsuki T."/>
            <person name="Sato H."/>
            <person name="Ota T."/>
            <person name="Wakamatsu A."/>
            <person name="Ishii S."/>
            <person name="Yamamoto J."/>
            <person name="Isono Y."/>
            <person name="Kawai-Hio Y."/>
            <person name="Saito K."/>
            <person name="Nishikawa T."/>
            <person name="Kimura K."/>
            <person name="Yamashita H."/>
            <person name="Matsuo K."/>
            <person name="Nakamura Y."/>
            <person name="Sekine M."/>
            <person name="Kikuchi H."/>
            <person name="Murakawa K."/>
            <person name="Kanehori K."/>
            <person name="Takahashi-Fujii A."/>
            <person name="Oshima A."/>
            <person name="Sugiyama A."/>
            <person name="Kawakami B."/>
            <person name="Suzuki Y."/>
            <person name="Sugano S."/>
            <person name="Nagahari K."/>
            <person name="Masuho Y."/>
            <person name="Nagai K."/>
            <person name="Isogai T."/>
        </authorList>
    </citation>
    <scope>NUCLEOTIDE SEQUENCE</scope>
    <source>
        <tissue evidence="2">Spleen</tissue>
    </source>
</reference>
<dbReference type="PANTHER" id="PTHR22605:SF16">
    <property type="entry name" value="E3 UBIQUITIN-PROTEIN LIGASE RNF213"/>
    <property type="match status" value="1"/>
</dbReference>
<accession>Q6ZRW9</accession>
<protein>
    <submittedName>
        <fullName evidence="2">cDNA FLJ46021 fis, clone SPLEN2021231</fullName>
    </submittedName>
</protein>
<dbReference type="PANTHER" id="PTHR22605">
    <property type="entry name" value="RZ-TYPE DOMAIN-CONTAINING PROTEIN"/>
    <property type="match status" value="1"/>
</dbReference>